<dbReference type="Gene3D" id="3.40.1350.10">
    <property type="match status" value="1"/>
</dbReference>
<evidence type="ECO:0000313" key="1">
    <source>
        <dbReference type="EMBL" id="GAA4203281.1"/>
    </source>
</evidence>
<evidence type="ECO:0008006" key="3">
    <source>
        <dbReference type="Google" id="ProtNLM"/>
    </source>
</evidence>
<sequence>MQRKLNQAMQNYFDEDVSRGFHWFRNFMSDEEWNKRRARVEEHIEHAIMSGHGLSSLPEEEFLRVNFDRDKIVWYLYLMDTCLHDANSYEPVAGARVIAIFKRIGEHLEELKAITDVNKKVRRLIKNDPSEADAVLFELLTALLWARNGYQVSFLPELKSEKQPDLKAVKDGKEFFIECKRLSKASVYADKEKEKWLKMSRHVVHLLAAMDLVLEVIFHEELSELKETFLLDVLKNKLKKKPKPGLLLTNSKVTVRVSGVNYNQIHAHLLNFSVRNPSPQPAELVGGRRDDSFGFTHGVAADHFRLGSGLGNNVFIDRIRKAYGIYWKCTAPASVEKKARDIFAHLKAALQQLPTVPNSVIHIGIETYDGPEVEQERFKKINSTMNRFDIKGQNLTWVYCHFFQSYAPPDQMYVFDESSFRFHNVALNVPEPLEITSMIVPWENTEENNLHWLKPQP</sequence>
<dbReference type="InterPro" id="IPR011335">
    <property type="entry name" value="Restrct_endonuc-II-like"/>
</dbReference>
<keyword evidence="2" id="KW-1185">Reference proteome</keyword>
<reference evidence="2" key="1">
    <citation type="journal article" date="2019" name="Int. J. Syst. Evol. Microbiol.">
        <title>The Global Catalogue of Microorganisms (GCM) 10K type strain sequencing project: providing services to taxonomists for standard genome sequencing and annotation.</title>
        <authorList>
            <consortium name="The Broad Institute Genomics Platform"/>
            <consortium name="The Broad Institute Genome Sequencing Center for Infectious Disease"/>
            <person name="Wu L."/>
            <person name="Ma J."/>
        </authorList>
    </citation>
    <scope>NUCLEOTIDE SEQUENCE [LARGE SCALE GENOMIC DNA]</scope>
    <source>
        <strain evidence="2">JCM 17626</strain>
    </source>
</reference>
<evidence type="ECO:0000313" key="2">
    <source>
        <dbReference type="Proteomes" id="UP001501772"/>
    </source>
</evidence>
<accession>A0ABP8BC87</accession>
<comment type="caution">
    <text evidence="1">The sequence shown here is derived from an EMBL/GenBank/DDBJ whole genome shotgun (WGS) entry which is preliminary data.</text>
</comment>
<gene>
    <name evidence="1" type="ORF">GCM10022289_19270</name>
</gene>
<organism evidence="1 2">
    <name type="scientific">Pedobacter jeongneungensis</name>
    <dbReference type="NCBI Taxonomy" id="947309"/>
    <lineage>
        <taxon>Bacteria</taxon>
        <taxon>Pseudomonadati</taxon>
        <taxon>Bacteroidota</taxon>
        <taxon>Sphingobacteriia</taxon>
        <taxon>Sphingobacteriales</taxon>
        <taxon>Sphingobacteriaceae</taxon>
        <taxon>Pedobacter</taxon>
    </lineage>
</organism>
<protein>
    <recommendedName>
        <fullName evidence="3">Restriction endonuclease</fullName>
    </recommendedName>
</protein>
<proteinExistence type="predicted"/>
<dbReference type="SUPFAM" id="SSF52980">
    <property type="entry name" value="Restriction endonuclease-like"/>
    <property type="match status" value="1"/>
</dbReference>
<name>A0ABP8BC87_9SPHI</name>
<dbReference type="Proteomes" id="UP001501772">
    <property type="component" value="Unassembled WGS sequence"/>
</dbReference>
<dbReference type="EMBL" id="BAABBY010000004">
    <property type="protein sequence ID" value="GAA4203281.1"/>
    <property type="molecule type" value="Genomic_DNA"/>
</dbReference>
<dbReference type="InterPro" id="IPR011856">
    <property type="entry name" value="tRNA_endonuc-like_dom_sf"/>
</dbReference>